<dbReference type="CDD" id="cd00383">
    <property type="entry name" value="trans_reg_C"/>
    <property type="match status" value="1"/>
</dbReference>
<dbReference type="GO" id="GO:0006355">
    <property type="term" value="P:regulation of DNA-templated transcription"/>
    <property type="evidence" value="ECO:0007669"/>
    <property type="project" value="InterPro"/>
</dbReference>
<evidence type="ECO:0000259" key="3">
    <source>
        <dbReference type="PROSITE" id="PS51755"/>
    </source>
</evidence>
<dbReference type="InterPro" id="IPR001867">
    <property type="entry name" value="OmpR/PhoB-type_DNA-bd"/>
</dbReference>
<dbReference type="PROSITE" id="PS51755">
    <property type="entry name" value="OMPR_PHOB"/>
    <property type="match status" value="1"/>
</dbReference>
<dbReference type="GO" id="GO:0003677">
    <property type="term" value="F:DNA binding"/>
    <property type="evidence" value="ECO:0007669"/>
    <property type="project" value="UniProtKB-UniRule"/>
</dbReference>
<evidence type="ECO:0000313" key="4">
    <source>
        <dbReference type="EMBL" id="KNY28080.1"/>
    </source>
</evidence>
<name>A0A0L6JQU7_9FIRM</name>
<keyword evidence="1 2" id="KW-0238">DNA-binding</keyword>
<comment type="caution">
    <text evidence="4">The sequence shown here is derived from an EMBL/GenBank/DDBJ whole genome shotgun (WGS) entry which is preliminary data.</text>
</comment>
<feature type="DNA-binding region" description="OmpR/PhoB-type" evidence="2">
    <location>
        <begin position="1"/>
        <end position="83"/>
    </location>
</feature>
<evidence type="ECO:0000313" key="5">
    <source>
        <dbReference type="Proteomes" id="UP000036923"/>
    </source>
</evidence>
<dbReference type="Pfam" id="PF00486">
    <property type="entry name" value="Trans_reg_C"/>
    <property type="match status" value="1"/>
</dbReference>
<keyword evidence="5" id="KW-1185">Reference proteome</keyword>
<dbReference type="EMBL" id="LGTC01000001">
    <property type="protein sequence ID" value="KNY28080.1"/>
    <property type="molecule type" value="Genomic_DNA"/>
</dbReference>
<protein>
    <submittedName>
        <fullName evidence="4">Transcriptional regulator, winged helix family</fullName>
    </submittedName>
</protein>
<evidence type="ECO:0000256" key="1">
    <source>
        <dbReference type="ARBA" id="ARBA00023125"/>
    </source>
</evidence>
<sequence>MRKNNSIVNLTPNEYKILMTLVKYPKKTFTREELISIALGEDFEGFDRTVDTHIKNLRQKIETDPKSPKYILTVHGIGYRFDGE</sequence>
<feature type="domain" description="OmpR/PhoB-type" evidence="3">
    <location>
        <begin position="1"/>
        <end position="83"/>
    </location>
</feature>
<dbReference type="STRING" id="398512.Bccel_3351"/>
<dbReference type="SUPFAM" id="SSF46894">
    <property type="entry name" value="C-terminal effector domain of the bipartite response regulators"/>
    <property type="match status" value="1"/>
</dbReference>
<dbReference type="PATRIC" id="fig|398512.5.peg.3508"/>
<reference evidence="5" key="1">
    <citation type="submission" date="2015-07" db="EMBL/GenBank/DDBJ databases">
        <title>Near-Complete Genome Sequence of the Cellulolytic Bacterium Bacteroides (Pseudobacteroides) cellulosolvens ATCC 35603.</title>
        <authorList>
            <person name="Dassa B."/>
            <person name="Utturkar S.M."/>
            <person name="Klingeman D.M."/>
            <person name="Hurt R.A."/>
            <person name="Keller M."/>
            <person name="Xu J."/>
            <person name="Reddy Y.H.K."/>
            <person name="Borovok I."/>
            <person name="Grinberg I.R."/>
            <person name="Lamed R."/>
            <person name="Zhivin O."/>
            <person name="Bayer E.A."/>
            <person name="Brown S.D."/>
        </authorList>
    </citation>
    <scope>NUCLEOTIDE SEQUENCE [LARGE SCALE GENOMIC DNA]</scope>
    <source>
        <strain evidence="5">DSM 2933</strain>
    </source>
</reference>
<dbReference type="InterPro" id="IPR016032">
    <property type="entry name" value="Sig_transdc_resp-reg_C-effctor"/>
</dbReference>
<proteinExistence type="predicted"/>
<dbReference type="InterPro" id="IPR036388">
    <property type="entry name" value="WH-like_DNA-bd_sf"/>
</dbReference>
<dbReference type="GO" id="GO:0000160">
    <property type="term" value="P:phosphorelay signal transduction system"/>
    <property type="evidence" value="ECO:0007669"/>
    <property type="project" value="InterPro"/>
</dbReference>
<dbReference type="SMART" id="SM00862">
    <property type="entry name" value="Trans_reg_C"/>
    <property type="match status" value="1"/>
</dbReference>
<dbReference type="AlphaFoldDB" id="A0A0L6JQU7"/>
<evidence type="ECO:0000256" key="2">
    <source>
        <dbReference type="PROSITE-ProRule" id="PRU01091"/>
    </source>
</evidence>
<gene>
    <name evidence="4" type="ORF">Bccel_3351</name>
</gene>
<accession>A0A0L6JQU7</accession>
<dbReference type="Proteomes" id="UP000036923">
    <property type="component" value="Unassembled WGS sequence"/>
</dbReference>
<organism evidence="4 5">
    <name type="scientific">Pseudobacteroides cellulosolvens ATCC 35603 = DSM 2933</name>
    <dbReference type="NCBI Taxonomy" id="398512"/>
    <lineage>
        <taxon>Bacteria</taxon>
        <taxon>Bacillati</taxon>
        <taxon>Bacillota</taxon>
        <taxon>Clostridia</taxon>
        <taxon>Eubacteriales</taxon>
        <taxon>Oscillospiraceae</taxon>
        <taxon>Pseudobacteroides</taxon>
    </lineage>
</organism>
<dbReference type="Gene3D" id="1.10.10.10">
    <property type="entry name" value="Winged helix-like DNA-binding domain superfamily/Winged helix DNA-binding domain"/>
    <property type="match status" value="1"/>
</dbReference>